<dbReference type="Gene3D" id="3.40.50.360">
    <property type="match status" value="1"/>
</dbReference>
<gene>
    <name evidence="2" type="ORF">SK571_22565</name>
</gene>
<sequence>MKVLVGFATAAGSTEGVAQRIAGTMRGHGHEVETRNVDEVSDVHGYDAFVLGSAVHNQAWLPNAAGFLSRERQALARKPVWLFSVGLPGALRGPVRKWAGMEESDILAGLADDVRPLGHQLFTGVVTPRAFGRGGAVVFRLMGGRFGDFRDWAAIDVWANQIAEDLTDTETLG</sequence>
<dbReference type="EMBL" id="JAXAVV010000011">
    <property type="protein sequence ID" value="MDX8052178.1"/>
    <property type="molecule type" value="Genomic_DNA"/>
</dbReference>
<protein>
    <submittedName>
        <fullName evidence="2">Flavodoxin domain-containing protein</fullName>
    </submittedName>
</protein>
<dbReference type="InterPro" id="IPR026816">
    <property type="entry name" value="Flavodoxin_dom"/>
</dbReference>
<name>A0ABU4TV32_9PSEU</name>
<dbReference type="InterPro" id="IPR029039">
    <property type="entry name" value="Flavoprotein-like_sf"/>
</dbReference>
<dbReference type="RefSeq" id="WP_319986066.1">
    <property type="nucleotide sequence ID" value="NZ_JAXAVV010000011.1"/>
</dbReference>
<evidence type="ECO:0000313" key="3">
    <source>
        <dbReference type="Proteomes" id="UP001271792"/>
    </source>
</evidence>
<evidence type="ECO:0000313" key="2">
    <source>
        <dbReference type="EMBL" id="MDX8052178.1"/>
    </source>
</evidence>
<keyword evidence="3" id="KW-1185">Reference proteome</keyword>
<dbReference type="PROSITE" id="PS50902">
    <property type="entry name" value="FLAVODOXIN_LIKE"/>
    <property type="match status" value="1"/>
</dbReference>
<reference evidence="2 3" key="2">
    <citation type="submission" date="2023-11" db="EMBL/GenBank/DDBJ databases">
        <authorList>
            <person name="Lara A.C."/>
            <person name="Chronakova A."/>
        </authorList>
    </citation>
    <scope>NUCLEOTIDE SEQUENCE [LARGE SCALE GENOMIC DNA]</scope>
    <source>
        <strain evidence="2 3">BCCO 10_0798</strain>
    </source>
</reference>
<dbReference type="Pfam" id="PF12724">
    <property type="entry name" value="Flavodoxin_5"/>
    <property type="match status" value="1"/>
</dbReference>
<proteinExistence type="predicted"/>
<dbReference type="InterPro" id="IPR008254">
    <property type="entry name" value="Flavodoxin/NO_synth"/>
</dbReference>
<evidence type="ECO:0000259" key="1">
    <source>
        <dbReference type="PROSITE" id="PS50902"/>
    </source>
</evidence>
<accession>A0ABU4TV32</accession>
<feature type="domain" description="Flavodoxin-like" evidence="1">
    <location>
        <begin position="3"/>
        <end position="163"/>
    </location>
</feature>
<reference evidence="2 3" key="1">
    <citation type="submission" date="2023-11" db="EMBL/GenBank/DDBJ databases">
        <title>Lentzea sokolovensis, sp. nov., Lentzea kristufkii, sp. nov., and Lentzea miocenensis, sp. nov., rare actinobacteria from Sokolov Coal Basin, Miocene lacustrine sediment, Czech Republic.</title>
        <authorList>
            <person name="Lara A."/>
            <person name="Kotroba L."/>
            <person name="Nouioui I."/>
            <person name="Neumann-Schaal M."/>
            <person name="Mast Y."/>
            <person name="Chronakova A."/>
        </authorList>
    </citation>
    <scope>NUCLEOTIDE SEQUENCE [LARGE SCALE GENOMIC DNA]</scope>
    <source>
        <strain evidence="2 3">BCCO 10_0798</strain>
    </source>
</reference>
<dbReference type="SUPFAM" id="SSF52218">
    <property type="entry name" value="Flavoproteins"/>
    <property type="match status" value="1"/>
</dbReference>
<dbReference type="Proteomes" id="UP001271792">
    <property type="component" value="Unassembled WGS sequence"/>
</dbReference>
<comment type="caution">
    <text evidence="2">The sequence shown here is derived from an EMBL/GenBank/DDBJ whole genome shotgun (WGS) entry which is preliminary data.</text>
</comment>
<organism evidence="2 3">
    <name type="scientific">Lentzea kristufekii</name>
    <dbReference type="NCBI Taxonomy" id="3095430"/>
    <lineage>
        <taxon>Bacteria</taxon>
        <taxon>Bacillati</taxon>
        <taxon>Actinomycetota</taxon>
        <taxon>Actinomycetes</taxon>
        <taxon>Pseudonocardiales</taxon>
        <taxon>Pseudonocardiaceae</taxon>
        <taxon>Lentzea</taxon>
    </lineage>
</organism>